<dbReference type="GeneID" id="16512354"/>
<sequence length="184" mass="19442">MDCGAANAQNNAVSLSVRYIEQHTTPVRPPPSGNLKPESKKDTSMYRASLTTAARRGSHRLWRADLAHACANYPYYSSRGAAQTLAGARGPCVCKTPGSSESGASDPPQRTETIATVTECREAPLDAIFVFGMSATTAGMMLGYDANPVSGAIMGFSFSAMALSFWEISCAGRASITTRPTPPQ</sequence>
<gene>
    <name evidence="2" type="ORF">pdul_cds_141</name>
</gene>
<reference evidence="2 3" key="1">
    <citation type="journal article" date="2013" name="Science">
        <title>Pandoraviruses: amoeba viruses with genomes up to 2.5 Mb reaching that of parasitic eukaryotes.</title>
        <authorList>
            <person name="Philippe N."/>
            <person name="Legendre M."/>
            <person name="Doutre G."/>
            <person name="Coute Y."/>
            <person name="Poirot O."/>
            <person name="Lescot M."/>
            <person name="Arslan D."/>
            <person name="Seltzer V."/>
            <person name="Bertaux L."/>
            <person name="Bruley C."/>
            <person name="Garin J."/>
            <person name="Claverie J.M."/>
            <person name="Abergel C."/>
        </authorList>
    </citation>
    <scope>NUCLEOTIDE SEQUENCE [LARGE SCALE GENOMIC DNA]</scope>
    <source>
        <strain evidence="2">Melbourne</strain>
    </source>
</reference>
<evidence type="ECO:0000313" key="3">
    <source>
        <dbReference type="Proteomes" id="UP000201566"/>
    </source>
</evidence>
<proteinExistence type="predicted"/>
<dbReference type="Proteomes" id="UP000201566">
    <property type="component" value="Segment"/>
</dbReference>
<name>S4VP59_9VIRU</name>
<evidence type="ECO:0000313" key="2">
    <source>
        <dbReference type="EMBL" id="AGO82063.1"/>
    </source>
</evidence>
<evidence type="ECO:0000256" key="1">
    <source>
        <dbReference type="SAM" id="MobiDB-lite"/>
    </source>
</evidence>
<organism evidence="2 3">
    <name type="scientific">Pandoravirus dulcis</name>
    <dbReference type="NCBI Taxonomy" id="1349409"/>
    <lineage>
        <taxon>Viruses</taxon>
        <taxon>Pandoravirus</taxon>
    </lineage>
</organism>
<dbReference type="KEGG" id="vg:16512354"/>
<feature type="region of interest" description="Disordered" evidence="1">
    <location>
        <begin position="23"/>
        <end position="43"/>
    </location>
</feature>
<accession>S4VP59</accession>
<dbReference type="EMBL" id="KC977570">
    <property type="protein sequence ID" value="AGO82063.1"/>
    <property type="molecule type" value="Genomic_DNA"/>
</dbReference>
<protein>
    <submittedName>
        <fullName evidence="2">Uncharacterized protein</fullName>
    </submittedName>
</protein>
<dbReference type="RefSeq" id="YP_008318732.1">
    <property type="nucleotide sequence ID" value="NC_021858.1"/>
</dbReference>